<dbReference type="InterPro" id="IPR003615">
    <property type="entry name" value="HNH_nuc"/>
</dbReference>
<evidence type="ECO:0000313" key="3">
    <source>
        <dbReference type="Proteomes" id="UP000014461"/>
    </source>
</evidence>
<name>R9PMW3_AGAAL</name>
<dbReference type="Proteomes" id="UP000014461">
    <property type="component" value="Unassembled WGS sequence"/>
</dbReference>
<sequence length="117" mass="13026">MRNVNGINFASQIPENEKLVPTISQNQLLARFIYDPKNGRFSRLVRVEEPDILSAFSGEVLEDGYSYISVAGGKYRADALAYLYMTGKMPSGDLVHINGDKSDDSWVNLGEKGFFEA</sequence>
<dbReference type="SUPFAM" id="SSF54060">
    <property type="entry name" value="His-Me finger endonucleases"/>
    <property type="match status" value="1"/>
</dbReference>
<dbReference type="EMBL" id="BARX01000019">
    <property type="protein sequence ID" value="GAD02722.1"/>
    <property type="molecule type" value="Genomic_DNA"/>
</dbReference>
<accession>R9PMW3</accession>
<proteinExistence type="predicted"/>
<evidence type="ECO:0000259" key="1">
    <source>
        <dbReference type="Pfam" id="PF13392"/>
    </source>
</evidence>
<organism evidence="2 3">
    <name type="scientific">Agarivorans albus MKT 106</name>
    <dbReference type="NCBI Taxonomy" id="1331007"/>
    <lineage>
        <taxon>Bacteria</taxon>
        <taxon>Pseudomonadati</taxon>
        <taxon>Pseudomonadota</taxon>
        <taxon>Gammaproteobacteria</taxon>
        <taxon>Alteromonadales</taxon>
        <taxon>Alteromonadaceae</taxon>
        <taxon>Agarivorans</taxon>
    </lineage>
</organism>
<dbReference type="RefSeq" id="WP_016402489.1">
    <property type="nucleotide sequence ID" value="NZ_BARX01000019.1"/>
</dbReference>
<dbReference type="OrthoDB" id="388551at2"/>
<protein>
    <recommendedName>
        <fullName evidence="1">HNH nuclease domain-containing protein</fullName>
    </recommendedName>
</protein>
<evidence type="ECO:0000313" key="2">
    <source>
        <dbReference type="EMBL" id="GAD02722.1"/>
    </source>
</evidence>
<comment type="caution">
    <text evidence="2">The sequence shown here is derived from an EMBL/GenBank/DDBJ whole genome shotgun (WGS) entry which is preliminary data.</text>
</comment>
<dbReference type="Pfam" id="PF13392">
    <property type="entry name" value="HNH_3"/>
    <property type="match status" value="1"/>
</dbReference>
<reference evidence="2" key="1">
    <citation type="journal article" date="2013" name="Genome Announc.">
        <title>Draft Genome Sequence of Agarivorans albus Strain MKT 106T, an Agarolytic Marine Bacterium.</title>
        <authorList>
            <person name="Yasuike M."/>
            <person name="Nakamura Y."/>
            <person name="Kai W."/>
            <person name="Fujiwara A."/>
            <person name="Fukui Y."/>
            <person name="Satomi M."/>
            <person name="Sano M."/>
        </authorList>
    </citation>
    <scope>NUCLEOTIDE SEQUENCE [LARGE SCALE GENOMIC DNA]</scope>
</reference>
<gene>
    <name evidence="2" type="ORF">AALB_2802</name>
</gene>
<dbReference type="AlphaFoldDB" id="R9PMW3"/>
<dbReference type="InterPro" id="IPR044925">
    <property type="entry name" value="His-Me_finger_sf"/>
</dbReference>
<keyword evidence="3" id="KW-1185">Reference proteome</keyword>
<feature type="domain" description="HNH nuclease" evidence="1">
    <location>
        <begin position="79"/>
        <end position="109"/>
    </location>
</feature>